<evidence type="ECO:0000313" key="8">
    <source>
        <dbReference type="Proteomes" id="UP000008206"/>
    </source>
</evidence>
<evidence type="ECO:0000256" key="4">
    <source>
        <dbReference type="SAM" id="MobiDB-lite"/>
    </source>
</evidence>
<dbReference type="InterPro" id="IPR005565">
    <property type="entry name" value="Hemolysn_activator_HlyB_C"/>
</dbReference>
<evidence type="ECO:0000256" key="3">
    <source>
        <dbReference type="ARBA" id="ARBA00023237"/>
    </source>
</evidence>
<organism evidence="7 8">
    <name type="scientific">Gloeothece verrucosa (strain PCC 7822)</name>
    <name type="common">Cyanothece sp. (strain PCC 7822)</name>
    <dbReference type="NCBI Taxonomy" id="497965"/>
    <lineage>
        <taxon>Bacteria</taxon>
        <taxon>Bacillati</taxon>
        <taxon>Cyanobacteriota</taxon>
        <taxon>Cyanophyceae</taxon>
        <taxon>Oscillatoriophycideae</taxon>
        <taxon>Chroococcales</taxon>
        <taxon>Aphanothecaceae</taxon>
        <taxon>Gloeothece</taxon>
        <taxon>Gloeothece verrucosa</taxon>
    </lineage>
</organism>
<dbReference type="Proteomes" id="UP000008206">
    <property type="component" value="Chromosome"/>
</dbReference>
<accession>E0UFK2</accession>
<feature type="region of interest" description="Disordered" evidence="4">
    <location>
        <begin position="49"/>
        <end position="85"/>
    </location>
</feature>
<reference evidence="8" key="1">
    <citation type="journal article" date="2011" name="MBio">
        <title>Novel metabolic attributes of the genus Cyanothece, comprising a group of unicellular nitrogen-fixing Cyanobacteria.</title>
        <authorList>
            <person name="Bandyopadhyay A."/>
            <person name="Elvitigala T."/>
            <person name="Welsh E."/>
            <person name="Stockel J."/>
            <person name="Liberton M."/>
            <person name="Min H."/>
            <person name="Sherman L.A."/>
            <person name="Pakrasi H.B."/>
        </authorList>
    </citation>
    <scope>NUCLEOTIDE SEQUENCE [LARGE SCALE GENOMIC DNA]</scope>
    <source>
        <strain evidence="8">PCC 7822</strain>
    </source>
</reference>
<evidence type="ECO:0000259" key="5">
    <source>
        <dbReference type="Pfam" id="PF03865"/>
    </source>
</evidence>
<sequence>MSNICPKKLVYLIFLLKIEVMPVFAETYPQKALKNEFLFLNSTILSQSPNPIPSSPPQHPSPQPLPEVPPKSPTPTPSSSPYPSNIPGTITVSRFEFEGNTVFSNEELAKITAPFTKRPLTFAQLLQVEAAVTKLYTDAGYINSGAIIPANQILAAQGAIVKIEIIEGGIEEINVTVKGRLNPDYIRSRLKVAASKPLNQNRLLEALQLLQLDPLIKNISAQLSAGSRADLSILTVKVTEADTFNMELYGDNSRIPSVGTFRRGVRLNHQNLIGFGDGLSVEYLNSDGSDNVNLSYIIPVNPRNATVILSGGVTDSKVIEEPFNELNITSDAPYVELSFRQPVIQNPTQELAFGITASRQESRSKIFGVEFPLSPGADERGRTRISTLRLFQEWTQRSRQEVLAARSQFNIGVNAFDSTINDQPPDSEFFDWRIQGQYVRLLAADMLLVLRSDLQLSDSPLVPLEQFPLGGLYSVRGYTQDYLLTDKGFFASAEVRLPILRVESIKGLLQVVSFLDFGVGWNTADNPIPTPDNNTLVGVGLGLRWQMGDKLTLRFDWGIPLTDVDYQKRSLQEQGLYFSVNYNPF</sequence>
<feature type="domain" description="Haemolysin activator HlyB C-terminal" evidence="5">
    <location>
        <begin position="232"/>
        <end position="544"/>
    </location>
</feature>
<dbReference type="KEGG" id="cyj:Cyan7822_4802"/>
<keyword evidence="1" id="KW-1134">Transmembrane beta strand</keyword>
<feature type="domain" description="Polypeptide-transport-associated ShlB-type" evidence="6">
    <location>
        <begin position="91"/>
        <end position="168"/>
    </location>
</feature>
<dbReference type="EMBL" id="CP002198">
    <property type="protein sequence ID" value="ADN16696.1"/>
    <property type="molecule type" value="Genomic_DNA"/>
</dbReference>
<keyword evidence="1" id="KW-0472">Membrane</keyword>
<dbReference type="Pfam" id="PF08479">
    <property type="entry name" value="POTRA_2"/>
    <property type="match status" value="1"/>
</dbReference>
<gene>
    <name evidence="7" type="ordered locus">Cyan7822_4802</name>
</gene>
<dbReference type="AlphaFoldDB" id="E0UFK2"/>
<dbReference type="STRING" id="497965.Cyan7822_4802"/>
<dbReference type="GO" id="GO:0098046">
    <property type="term" value="C:type V protein secretion system complex"/>
    <property type="evidence" value="ECO:0007669"/>
    <property type="project" value="TreeGrafter"/>
</dbReference>
<dbReference type="GO" id="GO:0008320">
    <property type="term" value="F:protein transmembrane transporter activity"/>
    <property type="evidence" value="ECO:0007669"/>
    <property type="project" value="TreeGrafter"/>
</dbReference>
<dbReference type="InterPro" id="IPR013686">
    <property type="entry name" value="Polypept-transport_assoc_ShlB"/>
</dbReference>
<dbReference type="PANTHER" id="PTHR34597">
    <property type="entry name" value="SLR1661 PROTEIN"/>
    <property type="match status" value="1"/>
</dbReference>
<name>E0UFK2_GLOV7</name>
<keyword evidence="2" id="KW-0812">Transmembrane</keyword>
<dbReference type="InterPro" id="IPR051544">
    <property type="entry name" value="TPS_OM_transporter"/>
</dbReference>
<dbReference type="GO" id="GO:0046819">
    <property type="term" value="P:protein secretion by the type V secretion system"/>
    <property type="evidence" value="ECO:0007669"/>
    <property type="project" value="TreeGrafter"/>
</dbReference>
<evidence type="ECO:0000256" key="1">
    <source>
        <dbReference type="ARBA" id="ARBA00022452"/>
    </source>
</evidence>
<dbReference type="eggNOG" id="COG2831">
    <property type="taxonomic scope" value="Bacteria"/>
</dbReference>
<dbReference type="Gene3D" id="3.10.20.310">
    <property type="entry name" value="membrane protein fhac"/>
    <property type="match status" value="1"/>
</dbReference>
<protein>
    <submittedName>
        <fullName evidence="7">Surface antigen (D15)</fullName>
    </submittedName>
</protein>
<keyword evidence="8" id="KW-1185">Reference proteome</keyword>
<dbReference type="HOGENOM" id="CLU_021521_0_0_3"/>
<evidence type="ECO:0000259" key="6">
    <source>
        <dbReference type="Pfam" id="PF08479"/>
    </source>
</evidence>
<dbReference type="Gene3D" id="2.40.160.50">
    <property type="entry name" value="membrane protein fhac: a member of the omp85/tpsb transporter family"/>
    <property type="match status" value="1"/>
</dbReference>
<feature type="compositionally biased region" description="Pro residues" evidence="4">
    <location>
        <begin position="50"/>
        <end position="80"/>
    </location>
</feature>
<dbReference type="PANTHER" id="PTHR34597:SF1">
    <property type="entry name" value="HEME_HEMOPEXIN TRANSPORTER PROTEIN HUXB"/>
    <property type="match status" value="1"/>
</dbReference>
<proteinExistence type="predicted"/>
<evidence type="ECO:0000256" key="2">
    <source>
        <dbReference type="ARBA" id="ARBA00022692"/>
    </source>
</evidence>
<evidence type="ECO:0000313" key="7">
    <source>
        <dbReference type="EMBL" id="ADN16696.1"/>
    </source>
</evidence>
<dbReference type="Pfam" id="PF03865">
    <property type="entry name" value="ShlB"/>
    <property type="match status" value="1"/>
</dbReference>
<keyword evidence="3" id="KW-0998">Cell outer membrane</keyword>